<sequence>MIVLRPTPWSVAKPHVSLLGTPLSRLPSPPVAIPSIMPPAISSSELTSGNCCSVFSVSPFGQSILDWPYLSDPRSECQSVFYVG</sequence>
<evidence type="ECO:0000313" key="1">
    <source>
        <dbReference type="EMBL" id="PIA46553.1"/>
    </source>
</evidence>
<keyword evidence="2" id="KW-1185">Reference proteome</keyword>
<accession>A0A2G5DSR0</accession>
<dbReference type="EMBL" id="KZ305032">
    <property type="protein sequence ID" value="PIA46553.1"/>
    <property type="molecule type" value="Genomic_DNA"/>
</dbReference>
<name>A0A2G5DSR0_AQUCA</name>
<proteinExistence type="predicted"/>
<gene>
    <name evidence="1" type="ORF">AQUCO_01500239v1</name>
</gene>
<reference evidence="1 2" key="1">
    <citation type="submission" date="2017-09" db="EMBL/GenBank/DDBJ databases">
        <title>WGS assembly of Aquilegia coerulea Goldsmith.</title>
        <authorList>
            <person name="Hodges S."/>
            <person name="Kramer E."/>
            <person name="Nordborg M."/>
            <person name="Tomkins J."/>
            <person name="Borevitz J."/>
            <person name="Derieg N."/>
            <person name="Yan J."/>
            <person name="Mihaltcheva S."/>
            <person name="Hayes R.D."/>
            <person name="Rokhsar D."/>
        </authorList>
    </citation>
    <scope>NUCLEOTIDE SEQUENCE [LARGE SCALE GENOMIC DNA]</scope>
    <source>
        <strain evidence="2">cv. Goldsmith</strain>
    </source>
</reference>
<dbReference type="InParanoid" id="A0A2G5DSR0"/>
<dbReference type="AlphaFoldDB" id="A0A2G5DSR0"/>
<evidence type="ECO:0000313" key="2">
    <source>
        <dbReference type="Proteomes" id="UP000230069"/>
    </source>
</evidence>
<protein>
    <submittedName>
        <fullName evidence="1">Uncharacterized protein</fullName>
    </submittedName>
</protein>
<dbReference type="Proteomes" id="UP000230069">
    <property type="component" value="Unassembled WGS sequence"/>
</dbReference>
<organism evidence="1 2">
    <name type="scientific">Aquilegia coerulea</name>
    <name type="common">Rocky mountain columbine</name>
    <dbReference type="NCBI Taxonomy" id="218851"/>
    <lineage>
        <taxon>Eukaryota</taxon>
        <taxon>Viridiplantae</taxon>
        <taxon>Streptophyta</taxon>
        <taxon>Embryophyta</taxon>
        <taxon>Tracheophyta</taxon>
        <taxon>Spermatophyta</taxon>
        <taxon>Magnoliopsida</taxon>
        <taxon>Ranunculales</taxon>
        <taxon>Ranunculaceae</taxon>
        <taxon>Thalictroideae</taxon>
        <taxon>Aquilegia</taxon>
    </lineage>
</organism>